<name>A0A3N0BYX0_9MICC</name>
<dbReference type="Gene3D" id="3.30.70.2970">
    <property type="entry name" value="Protein of unknown function (DUF541), domain 2"/>
    <property type="match status" value="1"/>
</dbReference>
<keyword evidence="2" id="KW-1185">Reference proteome</keyword>
<dbReference type="InterPro" id="IPR052022">
    <property type="entry name" value="26kDa_periplasmic_antigen"/>
</dbReference>
<dbReference type="OrthoDB" id="9808766at2"/>
<dbReference type="PANTHER" id="PTHR34387">
    <property type="entry name" value="SLR1258 PROTEIN"/>
    <property type="match status" value="1"/>
</dbReference>
<sequence>MTENPRTISVSGSGSAEAAPDLLTLTVGVESRRDNVAAAYGDAGKAATAVTAALRDRGVADRDITTSGLNVRAEVTWQEGQGQTVSGYLASSTLCVRIRALAASSDIIAAAVAAGGDDVRLQGLVLGFADSSSVEARAREAAWNDALNTAQHYAALAGTSLGKVISVTQQSGVQPPVPMAAMQRAAATESLSVEAGQSSMSAAIGVVWELA</sequence>
<proteinExistence type="predicted"/>
<dbReference type="AlphaFoldDB" id="A0A3N0BYX0"/>
<accession>A0A3N0BYX0</accession>
<dbReference type="Gene3D" id="3.30.110.170">
    <property type="entry name" value="Protein of unknown function (DUF541), domain 1"/>
    <property type="match status" value="1"/>
</dbReference>
<dbReference type="EMBL" id="RBED01000097">
    <property type="protein sequence ID" value="RNL55016.1"/>
    <property type="molecule type" value="Genomic_DNA"/>
</dbReference>
<dbReference type="Pfam" id="PF04402">
    <property type="entry name" value="SIMPL"/>
    <property type="match status" value="1"/>
</dbReference>
<dbReference type="PANTHER" id="PTHR34387:SF1">
    <property type="entry name" value="PERIPLASMIC IMMUNOGENIC PROTEIN"/>
    <property type="match status" value="1"/>
</dbReference>
<dbReference type="Proteomes" id="UP000273807">
    <property type="component" value="Unassembled WGS sequence"/>
</dbReference>
<evidence type="ECO:0000313" key="2">
    <source>
        <dbReference type="Proteomes" id="UP000273807"/>
    </source>
</evidence>
<organism evidence="1 2">
    <name type="scientific">Arthrobacter oryzae</name>
    <dbReference type="NCBI Taxonomy" id="409290"/>
    <lineage>
        <taxon>Bacteria</taxon>
        <taxon>Bacillati</taxon>
        <taxon>Actinomycetota</taxon>
        <taxon>Actinomycetes</taxon>
        <taxon>Micrococcales</taxon>
        <taxon>Micrococcaceae</taxon>
        <taxon>Arthrobacter</taxon>
    </lineage>
</organism>
<dbReference type="RefSeq" id="WP_123255410.1">
    <property type="nucleotide sequence ID" value="NZ_RBED01000097.1"/>
</dbReference>
<reference evidence="1 2" key="1">
    <citation type="submission" date="2018-10" db="EMBL/GenBank/DDBJ databases">
        <title>Genome sequencing of Arthrobacter oryzae TNB02.</title>
        <authorList>
            <person name="Cho Y.-J."/>
            <person name="Cho A."/>
            <person name="Kim O.-S."/>
        </authorList>
    </citation>
    <scope>NUCLEOTIDE SEQUENCE [LARGE SCALE GENOMIC DNA]</scope>
    <source>
        <strain evidence="1 2">TNB02</strain>
    </source>
</reference>
<dbReference type="InterPro" id="IPR007497">
    <property type="entry name" value="SIMPL/DUF541"/>
</dbReference>
<evidence type="ECO:0000313" key="1">
    <source>
        <dbReference type="EMBL" id="RNL55016.1"/>
    </source>
</evidence>
<protein>
    <submittedName>
        <fullName evidence="1">DUF541 domain-containing protein</fullName>
    </submittedName>
</protein>
<gene>
    <name evidence="1" type="ORF">D7003_10575</name>
</gene>
<dbReference type="GO" id="GO:0006974">
    <property type="term" value="P:DNA damage response"/>
    <property type="evidence" value="ECO:0007669"/>
    <property type="project" value="TreeGrafter"/>
</dbReference>
<comment type="caution">
    <text evidence="1">The sequence shown here is derived from an EMBL/GenBank/DDBJ whole genome shotgun (WGS) entry which is preliminary data.</text>
</comment>